<dbReference type="OrthoDB" id="7392290at2"/>
<sequence>MQARDENIGAEPLHASGEPLSHEYPQDDPAPGAGQTAGTRSLADDLEALVEDARIYVDAELSYQKTRAGFVADRLKKTVAFGAVAAFLAVLALIGLTVGLIIALTPLITAWGATAVVVLGILLIAYLLVRKAAAAWNSMMGAMKENEDPADHG</sequence>
<evidence type="ECO:0000313" key="3">
    <source>
        <dbReference type="EMBL" id="RIV88926.1"/>
    </source>
</evidence>
<evidence type="ECO:0000313" key="4">
    <source>
        <dbReference type="Proteomes" id="UP000286576"/>
    </source>
</evidence>
<accession>A0A418NWD7</accession>
<protein>
    <submittedName>
        <fullName evidence="3">Phage holin family protein</fullName>
    </submittedName>
</protein>
<feature type="transmembrane region" description="Helical" evidence="2">
    <location>
        <begin position="108"/>
        <end position="129"/>
    </location>
</feature>
<reference evidence="3 4" key="1">
    <citation type="submission" date="2018-08" db="EMBL/GenBank/DDBJ databases">
        <title>Erythrobacter zhengii sp.nov., a bacterium isolated from deep-sea sediment.</title>
        <authorList>
            <person name="Fang C."/>
            <person name="Wu Y.-H."/>
            <person name="Sun C."/>
            <person name="Wang H."/>
            <person name="Cheng H."/>
            <person name="Meng F.-X."/>
            <person name="Wang C.-S."/>
            <person name="Xu X.-W."/>
        </authorList>
    </citation>
    <scope>NUCLEOTIDE SEQUENCE [LARGE SCALE GENOMIC DNA]</scope>
    <source>
        <strain evidence="3 4">V18</strain>
    </source>
</reference>
<evidence type="ECO:0000256" key="1">
    <source>
        <dbReference type="SAM" id="MobiDB-lite"/>
    </source>
</evidence>
<feature type="transmembrane region" description="Helical" evidence="2">
    <location>
        <begin position="79"/>
        <end position="102"/>
    </location>
</feature>
<proteinExistence type="predicted"/>
<dbReference type="EMBL" id="QXFL01000001">
    <property type="protein sequence ID" value="RIV88926.1"/>
    <property type="molecule type" value="Genomic_DNA"/>
</dbReference>
<keyword evidence="2" id="KW-0812">Transmembrane</keyword>
<dbReference type="Proteomes" id="UP000286576">
    <property type="component" value="Unassembled WGS sequence"/>
</dbReference>
<dbReference type="RefSeq" id="WP_119584205.1">
    <property type="nucleotide sequence ID" value="NZ_CAWODQ010000001.1"/>
</dbReference>
<comment type="caution">
    <text evidence="3">The sequence shown here is derived from an EMBL/GenBank/DDBJ whole genome shotgun (WGS) entry which is preliminary data.</text>
</comment>
<evidence type="ECO:0000256" key="2">
    <source>
        <dbReference type="SAM" id="Phobius"/>
    </source>
</evidence>
<name>A0A418NWD7_9SPHN</name>
<gene>
    <name evidence="3" type="ORF">D2V07_01215</name>
</gene>
<organism evidence="3 4">
    <name type="scientific">Aurantiacibacter zhengii</name>
    <dbReference type="NCBI Taxonomy" id="2307003"/>
    <lineage>
        <taxon>Bacteria</taxon>
        <taxon>Pseudomonadati</taxon>
        <taxon>Pseudomonadota</taxon>
        <taxon>Alphaproteobacteria</taxon>
        <taxon>Sphingomonadales</taxon>
        <taxon>Erythrobacteraceae</taxon>
        <taxon>Aurantiacibacter</taxon>
    </lineage>
</organism>
<feature type="region of interest" description="Disordered" evidence="1">
    <location>
        <begin position="1"/>
        <end position="38"/>
    </location>
</feature>
<keyword evidence="4" id="KW-1185">Reference proteome</keyword>
<dbReference type="AlphaFoldDB" id="A0A418NWD7"/>
<keyword evidence="2" id="KW-0472">Membrane</keyword>
<keyword evidence="2" id="KW-1133">Transmembrane helix</keyword>